<evidence type="ECO:0000256" key="1">
    <source>
        <dbReference type="ARBA" id="ARBA00005986"/>
    </source>
</evidence>
<sequence>MTLKAIVFLSRSLKVTPQEFKDYYENHHLPLAKEIAGSSFPTLHQRWYLVRNPQDPASTDPSNTNYLAKVYAGQADDFPWDVCVEMIFEDMQHWGAFQARLAEQGDRVAEDEKKFMDRSKVYVAEIEGPFVSTP</sequence>
<feature type="domain" description="EthD" evidence="2">
    <location>
        <begin position="15"/>
        <end position="119"/>
    </location>
</feature>
<keyword evidence="4" id="KW-1185">Reference proteome</keyword>
<dbReference type="OrthoDB" id="2519291at2759"/>
<organism evidence="3 4">
    <name type="scientific">Aspergillus aculeatus (strain ATCC 16872 / CBS 172.66 / WB 5094)</name>
    <dbReference type="NCBI Taxonomy" id="690307"/>
    <lineage>
        <taxon>Eukaryota</taxon>
        <taxon>Fungi</taxon>
        <taxon>Dikarya</taxon>
        <taxon>Ascomycota</taxon>
        <taxon>Pezizomycotina</taxon>
        <taxon>Eurotiomycetes</taxon>
        <taxon>Eurotiomycetidae</taxon>
        <taxon>Eurotiales</taxon>
        <taxon>Aspergillaceae</taxon>
        <taxon>Aspergillus</taxon>
        <taxon>Aspergillus subgen. Circumdati</taxon>
    </lineage>
</organism>
<dbReference type="EMBL" id="KV878978">
    <property type="protein sequence ID" value="OJJ99083.1"/>
    <property type="molecule type" value="Genomic_DNA"/>
</dbReference>
<reference evidence="4" key="1">
    <citation type="journal article" date="2017" name="Genome Biol.">
        <title>Comparative genomics reveals high biological diversity and specific adaptations in the industrially and medically important fungal genus Aspergillus.</title>
        <authorList>
            <person name="de Vries R.P."/>
            <person name="Riley R."/>
            <person name="Wiebenga A."/>
            <person name="Aguilar-Osorio G."/>
            <person name="Amillis S."/>
            <person name="Uchima C.A."/>
            <person name="Anderluh G."/>
            <person name="Asadollahi M."/>
            <person name="Askin M."/>
            <person name="Barry K."/>
            <person name="Battaglia E."/>
            <person name="Bayram O."/>
            <person name="Benocci T."/>
            <person name="Braus-Stromeyer S.A."/>
            <person name="Caldana C."/>
            <person name="Canovas D."/>
            <person name="Cerqueira G.C."/>
            <person name="Chen F."/>
            <person name="Chen W."/>
            <person name="Choi C."/>
            <person name="Clum A."/>
            <person name="Dos Santos R.A."/>
            <person name="Damasio A.R."/>
            <person name="Diallinas G."/>
            <person name="Emri T."/>
            <person name="Fekete E."/>
            <person name="Flipphi M."/>
            <person name="Freyberg S."/>
            <person name="Gallo A."/>
            <person name="Gournas C."/>
            <person name="Habgood R."/>
            <person name="Hainaut M."/>
            <person name="Harispe M.L."/>
            <person name="Henrissat B."/>
            <person name="Hilden K.S."/>
            <person name="Hope R."/>
            <person name="Hossain A."/>
            <person name="Karabika E."/>
            <person name="Karaffa L."/>
            <person name="Karanyi Z."/>
            <person name="Krasevec N."/>
            <person name="Kuo A."/>
            <person name="Kusch H."/>
            <person name="LaButti K."/>
            <person name="Lagendijk E.L."/>
            <person name="Lapidus A."/>
            <person name="Levasseur A."/>
            <person name="Lindquist E."/>
            <person name="Lipzen A."/>
            <person name="Logrieco A.F."/>
            <person name="MacCabe A."/>
            <person name="Maekelae M.R."/>
            <person name="Malavazi I."/>
            <person name="Melin P."/>
            <person name="Meyer V."/>
            <person name="Mielnichuk N."/>
            <person name="Miskei M."/>
            <person name="Molnar A.P."/>
            <person name="Mule G."/>
            <person name="Ngan C.Y."/>
            <person name="Orejas M."/>
            <person name="Orosz E."/>
            <person name="Ouedraogo J.P."/>
            <person name="Overkamp K.M."/>
            <person name="Park H.-S."/>
            <person name="Perrone G."/>
            <person name="Piumi F."/>
            <person name="Punt P.J."/>
            <person name="Ram A.F."/>
            <person name="Ramon A."/>
            <person name="Rauscher S."/>
            <person name="Record E."/>
            <person name="Riano-Pachon D.M."/>
            <person name="Robert V."/>
            <person name="Roehrig J."/>
            <person name="Ruller R."/>
            <person name="Salamov A."/>
            <person name="Salih N.S."/>
            <person name="Samson R.A."/>
            <person name="Sandor E."/>
            <person name="Sanguinetti M."/>
            <person name="Schuetze T."/>
            <person name="Sepcic K."/>
            <person name="Shelest E."/>
            <person name="Sherlock G."/>
            <person name="Sophianopoulou V."/>
            <person name="Squina F.M."/>
            <person name="Sun H."/>
            <person name="Susca A."/>
            <person name="Todd R.B."/>
            <person name="Tsang A."/>
            <person name="Unkles S.E."/>
            <person name="van de Wiele N."/>
            <person name="van Rossen-Uffink D."/>
            <person name="Oliveira J.V."/>
            <person name="Vesth T.C."/>
            <person name="Visser J."/>
            <person name="Yu J.-H."/>
            <person name="Zhou M."/>
            <person name="Andersen M.R."/>
            <person name="Archer D.B."/>
            <person name="Baker S.E."/>
            <person name="Benoit I."/>
            <person name="Brakhage A.A."/>
            <person name="Braus G.H."/>
            <person name="Fischer R."/>
            <person name="Frisvad J.C."/>
            <person name="Goldman G.H."/>
            <person name="Houbraken J."/>
            <person name="Oakley B."/>
            <person name="Pocsi I."/>
            <person name="Scazzocchio C."/>
            <person name="Seiboth B."/>
            <person name="vanKuyk P.A."/>
            <person name="Wortman J."/>
            <person name="Dyer P.S."/>
            <person name="Grigoriev I.V."/>
        </authorList>
    </citation>
    <scope>NUCLEOTIDE SEQUENCE [LARGE SCALE GENOMIC DNA]</scope>
    <source>
        <strain evidence="4">ATCC 16872 / CBS 172.66 / WB 5094</strain>
    </source>
</reference>
<evidence type="ECO:0000259" key="2">
    <source>
        <dbReference type="Pfam" id="PF07110"/>
    </source>
</evidence>
<protein>
    <recommendedName>
        <fullName evidence="2">EthD domain-containing protein</fullName>
    </recommendedName>
</protein>
<dbReference type="GO" id="GO:0016491">
    <property type="term" value="F:oxidoreductase activity"/>
    <property type="evidence" value="ECO:0007669"/>
    <property type="project" value="InterPro"/>
</dbReference>
<dbReference type="GeneID" id="30975120"/>
<proteinExistence type="inferred from homology"/>
<accession>A0A1L9WS72</accession>
<dbReference type="Proteomes" id="UP000184546">
    <property type="component" value="Unassembled WGS sequence"/>
</dbReference>
<gene>
    <name evidence="3" type="ORF">ASPACDRAFT_43742</name>
</gene>
<dbReference type="RefSeq" id="XP_020055423.1">
    <property type="nucleotide sequence ID" value="XM_020201306.1"/>
</dbReference>
<dbReference type="STRING" id="690307.A0A1L9WS72"/>
<dbReference type="OMA" id="IIYAYRK"/>
<dbReference type="InterPro" id="IPR009799">
    <property type="entry name" value="EthD_dom"/>
</dbReference>
<name>A0A1L9WS72_ASPA1</name>
<dbReference type="SUPFAM" id="SSF54909">
    <property type="entry name" value="Dimeric alpha+beta barrel"/>
    <property type="match status" value="1"/>
</dbReference>
<dbReference type="AlphaFoldDB" id="A0A1L9WS72"/>
<comment type="similarity">
    <text evidence="1">Belongs to the tpcK family.</text>
</comment>
<dbReference type="Gene3D" id="3.30.70.100">
    <property type="match status" value="1"/>
</dbReference>
<dbReference type="Pfam" id="PF07110">
    <property type="entry name" value="EthD"/>
    <property type="match status" value="1"/>
</dbReference>
<evidence type="ECO:0000313" key="4">
    <source>
        <dbReference type="Proteomes" id="UP000184546"/>
    </source>
</evidence>
<evidence type="ECO:0000313" key="3">
    <source>
        <dbReference type="EMBL" id="OJJ99083.1"/>
    </source>
</evidence>
<dbReference type="VEuPathDB" id="FungiDB:ASPACDRAFT_43742"/>
<dbReference type="InterPro" id="IPR011008">
    <property type="entry name" value="Dimeric_a/b-barrel"/>
</dbReference>